<dbReference type="GO" id="GO:0009098">
    <property type="term" value="P:L-leucine biosynthetic process"/>
    <property type="evidence" value="ECO:0007669"/>
    <property type="project" value="TreeGrafter"/>
</dbReference>
<comment type="caution">
    <text evidence="3">The sequence shown here is derived from an EMBL/GenBank/DDBJ whole genome shotgun (WGS) entry which is preliminary data.</text>
</comment>
<protein>
    <submittedName>
        <fullName evidence="3">Aldolase catalytic domain-containing protein</fullName>
    </submittedName>
</protein>
<organism evidence="3 4">
    <name type="scientific">Candidatus Gallimonas gallistercoris</name>
    <dbReference type="NCBI Taxonomy" id="2838602"/>
    <lineage>
        <taxon>Bacteria</taxon>
        <taxon>Bacillati</taxon>
        <taxon>Bacillota</taxon>
        <taxon>Clostridia</taxon>
        <taxon>Candidatus Gallimonas</taxon>
    </lineage>
</organism>
<dbReference type="InterPro" id="IPR013785">
    <property type="entry name" value="Aldolase_TIM"/>
</dbReference>
<accession>A0A9D2KH62</accession>
<dbReference type="SUPFAM" id="SSF51569">
    <property type="entry name" value="Aldolase"/>
    <property type="match status" value="1"/>
</dbReference>
<dbReference type="PANTHER" id="PTHR10277">
    <property type="entry name" value="HOMOCITRATE SYNTHASE-RELATED"/>
    <property type="match status" value="1"/>
</dbReference>
<evidence type="ECO:0000256" key="1">
    <source>
        <dbReference type="ARBA" id="ARBA00023211"/>
    </source>
</evidence>
<name>A0A9D2KH62_9FIRM</name>
<reference evidence="3" key="2">
    <citation type="submission" date="2021-04" db="EMBL/GenBank/DDBJ databases">
        <authorList>
            <person name="Gilroy R."/>
        </authorList>
    </citation>
    <scope>NUCLEOTIDE SEQUENCE</scope>
    <source>
        <strain evidence="3">CHK156-179</strain>
    </source>
</reference>
<gene>
    <name evidence="3" type="ORF">H9797_06015</name>
</gene>
<dbReference type="Proteomes" id="UP000824221">
    <property type="component" value="Unassembled WGS sequence"/>
</dbReference>
<dbReference type="Pfam" id="PF00682">
    <property type="entry name" value="HMGL-like"/>
    <property type="match status" value="1"/>
</dbReference>
<reference evidence="3" key="1">
    <citation type="journal article" date="2021" name="PeerJ">
        <title>Extensive microbial diversity within the chicken gut microbiome revealed by metagenomics and culture.</title>
        <authorList>
            <person name="Gilroy R."/>
            <person name="Ravi A."/>
            <person name="Getino M."/>
            <person name="Pursley I."/>
            <person name="Horton D.L."/>
            <person name="Alikhan N.F."/>
            <person name="Baker D."/>
            <person name="Gharbi K."/>
            <person name="Hall N."/>
            <person name="Watson M."/>
            <person name="Adriaenssens E.M."/>
            <person name="Foster-Nyarko E."/>
            <person name="Jarju S."/>
            <person name="Secka A."/>
            <person name="Antonio M."/>
            <person name="Oren A."/>
            <person name="Chaudhuri R.R."/>
            <person name="La Ragione R."/>
            <person name="Hildebrand F."/>
            <person name="Pallen M.J."/>
        </authorList>
    </citation>
    <scope>NUCLEOTIDE SEQUENCE</scope>
    <source>
        <strain evidence="3">CHK156-179</strain>
    </source>
</reference>
<feature type="domain" description="Pyruvate carboxyltransferase" evidence="2">
    <location>
        <begin position="15"/>
        <end position="271"/>
    </location>
</feature>
<dbReference type="EMBL" id="DXAJ01000092">
    <property type="protein sequence ID" value="HJA02913.1"/>
    <property type="molecule type" value="Genomic_DNA"/>
</dbReference>
<dbReference type="InterPro" id="IPR050073">
    <property type="entry name" value="2-IPM_HCS-like"/>
</dbReference>
<sequence>MARDTGSLLSFRPSIKVMDATMRDGGLVNNFRFPDEWVRALVSANMRAGVDYMELGYKSDRDLFDENKFGKWKFCRDEDVFNVLGGAPEGLKLACMADVGRCNYERDIGPRENSPFSMYRIATYINTIPAALAMAEHCHKMGYETAVNIMAISKATEKELSLALDLIGNSPADVIYIVDSYGSIYPEEMRVIAERYLEAGEKYGKSIGIHAHNNQELAFANTIECTALGVDYLDATVSGMGRGAGNCRMELLLGFLKNPKYKLAHMLRFVESSMPRVREQGAVWGYDPAYLLTGVLNRHPSSAIRFIQEGRGDLCEFYNELLDQE</sequence>
<dbReference type="Gene3D" id="3.20.20.70">
    <property type="entry name" value="Aldolase class I"/>
    <property type="match status" value="1"/>
</dbReference>
<dbReference type="PANTHER" id="PTHR10277:SF9">
    <property type="entry name" value="2-ISOPROPYLMALATE SYNTHASE 1, CHLOROPLASTIC-RELATED"/>
    <property type="match status" value="1"/>
</dbReference>
<dbReference type="PROSITE" id="PS50991">
    <property type="entry name" value="PYR_CT"/>
    <property type="match status" value="1"/>
</dbReference>
<evidence type="ECO:0000259" key="2">
    <source>
        <dbReference type="PROSITE" id="PS50991"/>
    </source>
</evidence>
<keyword evidence="1" id="KW-0464">Manganese</keyword>
<dbReference type="GO" id="GO:0003852">
    <property type="term" value="F:2-isopropylmalate synthase activity"/>
    <property type="evidence" value="ECO:0007669"/>
    <property type="project" value="TreeGrafter"/>
</dbReference>
<evidence type="ECO:0000313" key="4">
    <source>
        <dbReference type="Proteomes" id="UP000824221"/>
    </source>
</evidence>
<dbReference type="AlphaFoldDB" id="A0A9D2KH62"/>
<evidence type="ECO:0000313" key="3">
    <source>
        <dbReference type="EMBL" id="HJA02913.1"/>
    </source>
</evidence>
<dbReference type="CDD" id="cd07944">
    <property type="entry name" value="DRE_TIM_HOA_like"/>
    <property type="match status" value="1"/>
</dbReference>
<dbReference type="InterPro" id="IPR000891">
    <property type="entry name" value="PYR_CT"/>
</dbReference>
<proteinExistence type="predicted"/>